<gene>
    <name evidence="3" type="ORF">DMH04_02515</name>
</gene>
<evidence type="ECO:0000256" key="2">
    <source>
        <dbReference type="SAM" id="Phobius"/>
    </source>
</evidence>
<feature type="transmembrane region" description="Helical" evidence="2">
    <location>
        <begin position="27"/>
        <end position="47"/>
    </location>
</feature>
<accession>A0A428ZUV1</accession>
<dbReference type="Proteomes" id="UP000287547">
    <property type="component" value="Unassembled WGS sequence"/>
</dbReference>
<evidence type="ECO:0000256" key="1">
    <source>
        <dbReference type="SAM" id="MobiDB-lite"/>
    </source>
</evidence>
<evidence type="ECO:0008006" key="5">
    <source>
        <dbReference type="Google" id="ProtNLM"/>
    </source>
</evidence>
<reference evidence="3 4" key="1">
    <citation type="submission" date="2018-05" db="EMBL/GenBank/DDBJ databases">
        <title>Evolution of GPA BGCs.</title>
        <authorList>
            <person name="Waglechner N."/>
            <person name="Wright G.D."/>
        </authorList>
    </citation>
    <scope>NUCLEOTIDE SEQUENCE [LARGE SCALE GENOMIC DNA]</scope>
    <source>
        <strain evidence="3 4">A82846</strain>
    </source>
</reference>
<feature type="compositionally biased region" description="Gly residues" evidence="1">
    <location>
        <begin position="139"/>
        <end position="150"/>
    </location>
</feature>
<keyword evidence="2" id="KW-0472">Membrane</keyword>
<dbReference type="AlphaFoldDB" id="A0A428ZUV1"/>
<protein>
    <recommendedName>
        <fullName evidence="5">MMPL family transporter</fullName>
    </recommendedName>
</protein>
<keyword evidence="2" id="KW-1133">Transmembrane helix</keyword>
<dbReference type="RefSeq" id="WP_037259976.1">
    <property type="nucleotide sequence ID" value="NZ_QHKI01000001.1"/>
</dbReference>
<proteinExistence type="predicted"/>
<sequence>MATPVDTARPIPPPAPGSPVKIRRLRWLLPASLVIGWLVIGAIGSGYQGKLSDVVEDSSAAFLPKSAEATEVDALVARSDDSTDVPALVVFARAEGLTGADKDFISTRAAALGQFQRQDLDKFGGMARPDLSGHPIPGRQGGAGRGGSAG</sequence>
<evidence type="ECO:0000313" key="3">
    <source>
        <dbReference type="EMBL" id="RSM91856.1"/>
    </source>
</evidence>
<dbReference type="EMBL" id="QHKI01000001">
    <property type="protein sequence ID" value="RSM91856.1"/>
    <property type="molecule type" value="Genomic_DNA"/>
</dbReference>
<organism evidence="3 4">
    <name type="scientific">Kibdelosporangium aridum</name>
    <dbReference type="NCBI Taxonomy" id="2030"/>
    <lineage>
        <taxon>Bacteria</taxon>
        <taxon>Bacillati</taxon>
        <taxon>Actinomycetota</taxon>
        <taxon>Actinomycetes</taxon>
        <taxon>Pseudonocardiales</taxon>
        <taxon>Pseudonocardiaceae</taxon>
        <taxon>Kibdelosporangium</taxon>
    </lineage>
</organism>
<comment type="caution">
    <text evidence="3">The sequence shown here is derived from an EMBL/GenBank/DDBJ whole genome shotgun (WGS) entry which is preliminary data.</text>
</comment>
<evidence type="ECO:0000313" key="4">
    <source>
        <dbReference type="Proteomes" id="UP000287547"/>
    </source>
</evidence>
<name>A0A428ZUV1_KIBAR</name>
<feature type="region of interest" description="Disordered" evidence="1">
    <location>
        <begin position="124"/>
        <end position="150"/>
    </location>
</feature>
<keyword evidence="2" id="KW-0812">Transmembrane</keyword>